<evidence type="ECO:0000313" key="1">
    <source>
        <dbReference type="EMBL" id="EON72876.1"/>
    </source>
</evidence>
<reference evidence="1 2" key="1">
    <citation type="submission" date="2013-04" db="EMBL/GenBank/DDBJ databases">
        <title>Draft genome of the heavy metal tolerant bacterium Lysinibacillus sphaericus strain OT4b.31.</title>
        <authorList>
            <person name="Pena-Montenegro T.D."/>
            <person name="Dussan J."/>
        </authorList>
    </citation>
    <scope>NUCLEOTIDE SEQUENCE [LARGE SCALE GENOMIC DNA]</scope>
    <source>
        <strain evidence="1 2">OT4b.31</strain>
    </source>
</reference>
<dbReference type="RefSeq" id="WP_010858795.1">
    <property type="nucleotide sequence ID" value="NZ_KB933398.1"/>
</dbReference>
<name>R7ZFQ9_LYSSH</name>
<dbReference type="HOGENOM" id="CLU_2844646_0_0_9"/>
<dbReference type="Proteomes" id="UP000013911">
    <property type="component" value="Unassembled WGS sequence"/>
</dbReference>
<accession>R7ZFQ9</accession>
<dbReference type="EMBL" id="AQPX01000015">
    <property type="protein sequence ID" value="EON72876.1"/>
    <property type="molecule type" value="Genomic_DNA"/>
</dbReference>
<organism evidence="1 2">
    <name type="scientific">Lysinibacillus sphaericus OT4b.31</name>
    <dbReference type="NCBI Taxonomy" id="1285586"/>
    <lineage>
        <taxon>Bacteria</taxon>
        <taxon>Bacillati</taxon>
        <taxon>Bacillota</taxon>
        <taxon>Bacilli</taxon>
        <taxon>Bacillales</taxon>
        <taxon>Bacillaceae</taxon>
        <taxon>Lysinibacillus</taxon>
    </lineage>
</organism>
<gene>
    <name evidence="1" type="ORF">H131_09213</name>
</gene>
<sequence length="65" mass="7702">MYPRFFYRKVGMTDKIEEVTDTYAEVTDRTAELTDKTAKLTDRADTTQIRIKNQKYCSKKCLTNR</sequence>
<evidence type="ECO:0000313" key="2">
    <source>
        <dbReference type="Proteomes" id="UP000013911"/>
    </source>
</evidence>
<proteinExistence type="predicted"/>
<comment type="caution">
    <text evidence="1">The sequence shown here is derived from an EMBL/GenBank/DDBJ whole genome shotgun (WGS) entry which is preliminary data.</text>
</comment>
<dbReference type="AlphaFoldDB" id="R7ZFQ9"/>
<protein>
    <submittedName>
        <fullName evidence="1">Uncharacterized protein</fullName>
    </submittedName>
</protein>